<dbReference type="FunFam" id="3.40.640.10:FF:000014">
    <property type="entry name" value="Adenosylmethionine-8-amino-7-oxononanoate aminotransferase, probable"/>
    <property type="match status" value="1"/>
</dbReference>
<keyword evidence="7" id="KW-0670">Pyruvate</keyword>
<dbReference type="InterPro" id="IPR049704">
    <property type="entry name" value="Aminotrans_3_PPA_site"/>
</dbReference>
<comment type="cofactor">
    <cofactor evidence="1">
        <name>pyridoxal 5'-phosphate</name>
        <dbReference type="ChEBI" id="CHEBI:597326"/>
    </cofactor>
</comment>
<evidence type="ECO:0000256" key="1">
    <source>
        <dbReference type="ARBA" id="ARBA00001933"/>
    </source>
</evidence>
<dbReference type="GO" id="GO:0008483">
    <property type="term" value="F:transaminase activity"/>
    <property type="evidence" value="ECO:0007669"/>
    <property type="project" value="UniProtKB-KW"/>
</dbReference>
<dbReference type="PANTHER" id="PTHR43094">
    <property type="entry name" value="AMINOTRANSFERASE"/>
    <property type="match status" value="1"/>
</dbReference>
<dbReference type="PANTHER" id="PTHR43094:SF1">
    <property type="entry name" value="AMINOTRANSFERASE CLASS-III"/>
    <property type="match status" value="1"/>
</dbReference>
<dbReference type="EMBL" id="CACSAS010000001">
    <property type="protein sequence ID" value="CAA0106936.1"/>
    <property type="molecule type" value="Genomic_DNA"/>
</dbReference>
<keyword evidence="5 6" id="KW-0663">Pyridoxal phosphate</keyword>
<dbReference type="PIRSF" id="PIRSF000521">
    <property type="entry name" value="Transaminase_4ab_Lys_Orn"/>
    <property type="match status" value="1"/>
</dbReference>
<keyword evidence="4 7" id="KW-0808">Transferase</keyword>
<evidence type="ECO:0000256" key="2">
    <source>
        <dbReference type="ARBA" id="ARBA00008954"/>
    </source>
</evidence>
<evidence type="ECO:0000256" key="5">
    <source>
        <dbReference type="ARBA" id="ARBA00022898"/>
    </source>
</evidence>
<gene>
    <name evidence="7" type="primary">spuC_5</name>
    <name evidence="7" type="ORF">STARVERO_03390</name>
</gene>
<dbReference type="SUPFAM" id="SSF53383">
    <property type="entry name" value="PLP-dependent transferases"/>
    <property type="match status" value="1"/>
</dbReference>
<dbReference type="EC" id="2.6.1.113" evidence="7"/>
<dbReference type="Pfam" id="PF00202">
    <property type="entry name" value="Aminotran_3"/>
    <property type="match status" value="1"/>
</dbReference>
<dbReference type="AlphaFoldDB" id="A0A5S9PQR2"/>
<evidence type="ECO:0000313" key="7">
    <source>
        <dbReference type="EMBL" id="CAA0106936.1"/>
    </source>
</evidence>
<reference evidence="7 8" key="1">
    <citation type="submission" date="2019-12" db="EMBL/GenBank/DDBJ databases">
        <authorList>
            <person name="Reyes-Prieto M."/>
        </authorList>
    </citation>
    <scope>NUCLEOTIDE SEQUENCE [LARGE SCALE GENOMIC DNA]</scope>
    <source>
        <strain evidence="7">HF14-78462</strain>
    </source>
</reference>
<dbReference type="InterPro" id="IPR015424">
    <property type="entry name" value="PyrdxlP-dep_Trfase"/>
</dbReference>
<organism evidence="7 8">
    <name type="scientific">Starkeya nomas</name>
    <dbReference type="NCBI Taxonomy" id="2666134"/>
    <lineage>
        <taxon>Bacteria</taxon>
        <taxon>Pseudomonadati</taxon>
        <taxon>Pseudomonadota</taxon>
        <taxon>Alphaproteobacteria</taxon>
        <taxon>Hyphomicrobiales</taxon>
        <taxon>Xanthobacteraceae</taxon>
        <taxon>Starkeya</taxon>
    </lineage>
</organism>
<accession>A0A5S9PQR2</accession>
<evidence type="ECO:0000256" key="3">
    <source>
        <dbReference type="ARBA" id="ARBA00022576"/>
    </source>
</evidence>
<evidence type="ECO:0000256" key="6">
    <source>
        <dbReference type="RuleBase" id="RU003560"/>
    </source>
</evidence>
<name>A0A5S9PQR2_9HYPH</name>
<dbReference type="Gene3D" id="3.40.640.10">
    <property type="entry name" value="Type I PLP-dependent aspartate aminotransferase-like (Major domain)"/>
    <property type="match status" value="1"/>
</dbReference>
<dbReference type="Proteomes" id="UP000433050">
    <property type="component" value="Unassembled WGS sequence"/>
</dbReference>
<dbReference type="GO" id="GO:0030170">
    <property type="term" value="F:pyridoxal phosphate binding"/>
    <property type="evidence" value="ECO:0007669"/>
    <property type="project" value="InterPro"/>
</dbReference>
<dbReference type="InterPro" id="IPR015421">
    <property type="entry name" value="PyrdxlP-dep_Trfase_major"/>
</dbReference>
<comment type="similarity">
    <text evidence="2 6">Belongs to the class-III pyridoxal-phosphate-dependent aminotransferase family.</text>
</comment>
<dbReference type="Gene3D" id="3.90.1150.10">
    <property type="entry name" value="Aspartate Aminotransferase, domain 1"/>
    <property type="match status" value="1"/>
</dbReference>
<dbReference type="InterPro" id="IPR015422">
    <property type="entry name" value="PyrdxlP-dep_Trfase_small"/>
</dbReference>
<evidence type="ECO:0000313" key="8">
    <source>
        <dbReference type="Proteomes" id="UP000433050"/>
    </source>
</evidence>
<dbReference type="InterPro" id="IPR005814">
    <property type="entry name" value="Aminotrans_3"/>
</dbReference>
<proteinExistence type="inferred from homology"/>
<dbReference type="NCBIfam" id="NF005682">
    <property type="entry name" value="PRK07480.1"/>
    <property type="match status" value="1"/>
</dbReference>
<dbReference type="RefSeq" id="WP_159600234.1">
    <property type="nucleotide sequence ID" value="NZ_CACSAS010000001.1"/>
</dbReference>
<keyword evidence="3 7" id="KW-0032">Aminotransferase</keyword>
<dbReference type="NCBIfam" id="NF004767">
    <property type="entry name" value="PRK06105.1"/>
    <property type="match status" value="1"/>
</dbReference>
<sequence>MSLEPHHNMSLEEMDKRSLFHPFTSIGDHLANGPRIMSSAIGVHVTDSKGRRYLDGAAGLWCVNVGYGRQEIVEAMTRQAEALPFFHSFTSMANEPSIRLADRVLRWAPDHMSKVFFGNSGSDANDTNIKLVWYYNNMRGKPAKKKIIARNRAYHGVTIGAGSLTGLSYCHQFFDLPLPQILRTHSVDQYREKPEGMSEAEFSAYLASELEALILKEGPDTVAAFIAEPVMGTGGVLVPPAGYFQAMQEVLDRYDVLMIADEVICGFGRLGAPFGTTHFGIRPDIMTMAKGLSSGYQPISASVISNRIWDVLKDTSGEVASFAHGFTYSAHPIAAAAALANLDIVEREDLVGNAAKAGAELKGALQKRLGDHAMVGDIRGVGLMLAVETVADRATKRPFDLSLKVGARIVAKAYEQGVIVRPLGNMIAMSPPLTLSSANIEELVTGLGRAVDAVADELAREGALSRKH</sequence>
<protein>
    <submittedName>
        <fullName evidence="7">Putrescine--pyruvate aminotransferase</fullName>
        <ecNumber evidence="7">2.6.1.113</ecNumber>
    </submittedName>
</protein>
<dbReference type="PROSITE" id="PS00600">
    <property type="entry name" value="AA_TRANSFER_CLASS_3"/>
    <property type="match status" value="1"/>
</dbReference>
<dbReference type="CDD" id="cd00610">
    <property type="entry name" value="OAT_like"/>
    <property type="match status" value="1"/>
</dbReference>
<keyword evidence="8" id="KW-1185">Reference proteome</keyword>
<evidence type="ECO:0000256" key="4">
    <source>
        <dbReference type="ARBA" id="ARBA00022679"/>
    </source>
</evidence>